<feature type="non-terminal residue" evidence="2">
    <location>
        <position position="1"/>
    </location>
</feature>
<dbReference type="PANTHER" id="PTHR34835">
    <property type="entry name" value="OS07G0283600 PROTEIN-RELATED"/>
    <property type="match status" value="1"/>
</dbReference>
<protein>
    <submittedName>
        <fullName evidence="2">Uncharacterized protein</fullName>
    </submittedName>
</protein>
<sequence length="184" mass="20565">KVDAIKGMGFGGLLRVKQVRIRKGLCHCLLKTFDQTSCTMAINNKLVNVLEVDLASIFGLKNREMDVVTSCECGTMSEISQKLNLNDKGEIKEKVLEEELSIMGGVDDEFKGKFILYSLDILLCPGTRKSAENTFASNINWAKQVYHGLLSGIRKFIVRSSNYISGHVLILQVFLPSLLYIIFL</sequence>
<evidence type="ECO:0000313" key="3">
    <source>
        <dbReference type="Proteomes" id="UP000187406"/>
    </source>
</evidence>
<organism evidence="2 3">
    <name type="scientific">Cephalotus follicularis</name>
    <name type="common">Albany pitcher plant</name>
    <dbReference type="NCBI Taxonomy" id="3775"/>
    <lineage>
        <taxon>Eukaryota</taxon>
        <taxon>Viridiplantae</taxon>
        <taxon>Streptophyta</taxon>
        <taxon>Embryophyta</taxon>
        <taxon>Tracheophyta</taxon>
        <taxon>Spermatophyta</taxon>
        <taxon>Magnoliopsida</taxon>
        <taxon>eudicotyledons</taxon>
        <taxon>Gunneridae</taxon>
        <taxon>Pentapetalae</taxon>
        <taxon>rosids</taxon>
        <taxon>fabids</taxon>
        <taxon>Oxalidales</taxon>
        <taxon>Cephalotaceae</taxon>
        <taxon>Cephalotus</taxon>
    </lineage>
</organism>
<reference evidence="3" key="1">
    <citation type="submission" date="2016-04" db="EMBL/GenBank/DDBJ databases">
        <title>Cephalotus genome sequencing.</title>
        <authorList>
            <person name="Fukushima K."/>
            <person name="Hasebe M."/>
            <person name="Fang X."/>
        </authorList>
    </citation>
    <scope>NUCLEOTIDE SEQUENCE [LARGE SCALE GENOMIC DNA]</scope>
    <source>
        <strain evidence="3">cv. St1</strain>
    </source>
</reference>
<keyword evidence="3" id="KW-1185">Reference proteome</keyword>
<evidence type="ECO:0000313" key="2">
    <source>
        <dbReference type="EMBL" id="GAV72614.1"/>
    </source>
</evidence>
<dbReference type="STRING" id="3775.A0A1Q3BX77"/>
<keyword evidence="1" id="KW-0472">Membrane</keyword>
<keyword evidence="1" id="KW-1133">Transmembrane helix</keyword>
<dbReference type="PANTHER" id="PTHR34835:SF34">
    <property type="entry name" value="OS08G0555500 PROTEIN"/>
    <property type="match status" value="1"/>
</dbReference>
<dbReference type="AlphaFoldDB" id="A0A1Q3BX77"/>
<dbReference type="OrthoDB" id="1733226at2759"/>
<accession>A0A1Q3BX77</accession>
<dbReference type="EMBL" id="BDDD01001023">
    <property type="protein sequence ID" value="GAV72614.1"/>
    <property type="molecule type" value="Genomic_DNA"/>
</dbReference>
<name>A0A1Q3BX77_CEPFO</name>
<feature type="transmembrane region" description="Helical" evidence="1">
    <location>
        <begin position="163"/>
        <end position="183"/>
    </location>
</feature>
<evidence type="ECO:0000256" key="1">
    <source>
        <dbReference type="SAM" id="Phobius"/>
    </source>
</evidence>
<dbReference type="InParanoid" id="A0A1Q3BX77"/>
<comment type="caution">
    <text evidence="2">The sequence shown here is derived from an EMBL/GenBank/DDBJ whole genome shotgun (WGS) entry which is preliminary data.</text>
</comment>
<gene>
    <name evidence="2" type="ORF">CFOL_v3_16102</name>
</gene>
<dbReference type="Proteomes" id="UP000187406">
    <property type="component" value="Unassembled WGS sequence"/>
</dbReference>
<proteinExistence type="predicted"/>
<keyword evidence="1" id="KW-0812">Transmembrane</keyword>